<feature type="transmembrane region" description="Helical" evidence="2">
    <location>
        <begin position="564"/>
        <end position="591"/>
    </location>
</feature>
<dbReference type="AlphaFoldDB" id="A0A2Z3S4L8"/>
<sequence length="625" mass="64332" precursor="true">MKKIAVRTLLLSLVLSIAAALGFVAPSYSTSSESITQSDHYLQGTLNSQLWRTPAFTAVGFVSGGTTFTITPALPAGLSMSTSGDTATISGTPTVAYAPVTHTVTASGTSTTTGSAATATATIQVSVASVITVTSNVSQLPASTLVTTPITASFSHDSFISGTTGGVSFITTGFVPNNTTDCSDVTLSVSSAGCTINATQNSVSYNWTGIDFDANTNFVVTMLANAFTTPNGQGAGSSAGLNINLSQTPGSPPQMNFGGAMVTIGSSPQNQQSQSTPFTVGSSSFQRGSSPSFSTLAVGANVPAFTMTFGGYSAGAAVDQINYILGDPYNDIFYTVPGSVSSNSQNYAAWNPSSSTCGITAIRIGGVTQTANSGITCVKSTSSVSGSATQYWNAVKFATPTSAEISIDTAAGVFVVSQAGNLNYFATLFNNSVSPRWMAHVSQPFDGANPTPSAPASPVSFTIPVAPGQKIVGEDVTISATDLALSTDYAVVLRSTPQILAQGRTVSSSFNTSVTIPDNLEAGWHSITFSATRSDGAAVEEKVYFKITADGTLLATSTDTPAELAFTGALTAGAIPLSIIALVMGFIAFFIAREINPDFMRVMTLTRNADGELDFVKRRIRSIDF</sequence>
<dbReference type="Proteomes" id="UP000246894">
    <property type="component" value="Chromosome"/>
</dbReference>
<feature type="compositionally biased region" description="Low complexity" evidence="1">
    <location>
        <begin position="266"/>
        <end position="283"/>
    </location>
</feature>
<organism evidence="3 4">
    <name type="scientific">Aurantimicrobium photophilum</name>
    <dbReference type="NCBI Taxonomy" id="1987356"/>
    <lineage>
        <taxon>Bacteria</taxon>
        <taxon>Bacillati</taxon>
        <taxon>Actinomycetota</taxon>
        <taxon>Actinomycetes</taxon>
        <taxon>Micrococcales</taxon>
        <taxon>Microbacteriaceae</taxon>
        <taxon>Aurantimicrobium</taxon>
    </lineage>
</organism>
<keyword evidence="2" id="KW-0472">Membrane</keyword>
<protein>
    <submittedName>
        <fullName evidence="3">Uncharacterized protein</fullName>
    </submittedName>
</protein>
<keyword evidence="4" id="KW-1185">Reference proteome</keyword>
<accession>A0A2Z3S4L8</accession>
<evidence type="ECO:0000256" key="2">
    <source>
        <dbReference type="SAM" id="Phobius"/>
    </source>
</evidence>
<keyword evidence="2" id="KW-1133">Transmembrane helix</keyword>
<dbReference type="RefSeq" id="WP_110233990.1">
    <property type="nucleotide sequence ID" value="NZ_CP023994.1"/>
</dbReference>
<keyword evidence="2" id="KW-0812">Transmembrane</keyword>
<dbReference type="EMBL" id="CP023994">
    <property type="protein sequence ID" value="AWR21798.1"/>
    <property type="molecule type" value="Genomic_DNA"/>
</dbReference>
<proteinExistence type="predicted"/>
<evidence type="ECO:0000313" key="4">
    <source>
        <dbReference type="Proteomes" id="UP000246894"/>
    </source>
</evidence>
<name>A0A2Z3S4L8_9MICO</name>
<dbReference type="KEGG" id="aum:AURMO_01206"/>
<reference evidence="3 4" key="1">
    <citation type="submission" date="2017-10" db="EMBL/GenBank/DDBJ databases">
        <title>Genome of an Actinobacterium that displays light-enhanced growth.</title>
        <authorList>
            <person name="Maresca J.A."/>
            <person name="Hempel P."/>
            <person name="Shevchenko O."/>
            <person name="Miller K.J."/>
            <person name="Hahn M.W."/>
        </authorList>
    </citation>
    <scope>NUCLEOTIDE SEQUENCE [LARGE SCALE GENOMIC DNA]</scope>
    <source>
        <strain evidence="3 4">MWH-Mo1</strain>
    </source>
</reference>
<feature type="region of interest" description="Disordered" evidence="1">
    <location>
        <begin position="264"/>
        <end position="283"/>
    </location>
</feature>
<gene>
    <name evidence="3" type="ORF">AURMO_01206</name>
</gene>
<evidence type="ECO:0000256" key="1">
    <source>
        <dbReference type="SAM" id="MobiDB-lite"/>
    </source>
</evidence>
<evidence type="ECO:0000313" key="3">
    <source>
        <dbReference type="EMBL" id="AWR21798.1"/>
    </source>
</evidence>